<dbReference type="EMBL" id="WJBH02000009">
    <property type="protein sequence ID" value="KAI9553661.1"/>
    <property type="molecule type" value="Genomic_DNA"/>
</dbReference>
<evidence type="ECO:0008006" key="4">
    <source>
        <dbReference type="Google" id="ProtNLM"/>
    </source>
</evidence>
<keyword evidence="3" id="KW-1185">Reference proteome</keyword>
<evidence type="ECO:0000313" key="2">
    <source>
        <dbReference type="EMBL" id="KAI9553661.1"/>
    </source>
</evidence>
<name>A0AAD5L0H3_9CRUS</name>
<reference evidence="2 3" key="1">
    <citation type="submission" date="2022-05" db="EMBL/GenBank/DDBJ databases">
        <title>A multi-omics perspective on studying reproductive biology in Daphnia sinensis.</title>
        <authorList>
            <person name="Jia J."/>
        </authorList>
    </citation>
    <scope>NUCLEOTIDE SEQUENCE [LARGE SCALE GENOMIC DNA]</scope>
    <source>
        <strain evidence="2 3">WSL</strain>
    </source>
</reference>
<proteinExistence type="predicted"/>
<comment type="caution">
    <text evidence="2">The sequence shown here is derived from an EMBL/GenBank/DDBJ whole genome shotgun (WGS) entry which is preliminary data.</text>
</comment>
<evidence type="ECO:0000256" key="1">
    <source>
        <dbReference type="SAM" id="MobiDB-lite"/>
    </source>
</evidence>
<sequence length="186" mass="20928">MTCLMCTMMNPSKTLELPGELFDEGKRRLNEFLRTEMNQGLCLVSQMPLPSTSQEGNAAVSPEQVPPSNLSADKPQHFKRRRLVNTPSLPATVSKEEELKQEVQDYILMIDKGEFSQKCDVLQFWKEKLGRFSTLAPIALQYQAMPATSHQQSVFSRAVAFPAKGKKQMFLPFCLNLKLCAGLTDI</sequence>
<organism evidence="2 3">
    <name type="scientific">Daphnia sinensis</name>
    <dbReference type="NCBI Taxonomy" id="1820382"/>
    <lineage>
        <taxon>Eukaryota</taxon>
        <taxon>Metazoa</taxon>
        <taxon>Ecdysozoa</taxon>
        <taxon>Arthropoda</taxon>
        <taxon>Crustacea</taxon>
        <taxon>Branchiopoda</taxon>
        <taxon>Diplostraca</taxon>
        <taxon>Cladocera</taxon>
        <taxon>Anomopoda</taxon>
        <taxon>Daphniidae</taxon>
        <taxon>Daphnia</taxon>
        <taxon>Daphnia similis group</taxon>
    </lineage>
</organism>
<accession>A0AAD5L0H3</accession>
<protein>
    <recommendedName>
        <fullName evidence="4">HAT C-terminal dimerisation domain-containing protein</fullName>
    </recommendedName>
</protein>
<dbReference type="AlphaFoldDB" id="A0AAD5L0H3"/>
<evidence type="ECO:0000313" key="3">
    <source>
        <dbReference type="Proteomes" id="UP000820818"/>
    </source>
</evidence>
<dbReference type="Proteomes" id="UP000820818">
    <property type="component" value="Linkage Group LG9"/>
</dbReference>
<feature type="region of interest" description="Disordered" evidence="1">
    <location>
        <begin position="48"/>
        <end position="73"/>
    </location>
</feature>
<gene>
    <name evidence="2" type="ORF">GHT06_021588</name>
</gene>